<dbReference type="CDD" id="cd00085">
    <property type="entry name" value="HNHc"/>
    <property type="match status" value="1"/>
</dbReference>
<dbReference type="GO" id="GO:0004519">
    <property type="term" value="F:endonuclease activity"/>
    <property type="evidence" value="ECO:0007669"/>
    <property type="project" value="InterPro"/>
</dbReference>
<evidence type="ECO:0000259" key="1">
    <source>
        <dbReference type="Pfam" id="PF01844"/>
    </source>
</evidence>
<sequence length="398" mass="43899">MPVRATGARQCRRGPPLQWAAGAGELRLRGPAPWGACVTAGRVIRYSVRWCDTWSRHAGGNMRAEYTREALADAVARSSSWAGLMRALGVKASGGRRRTLQGLVAAHGIDTSHFKQRSPWRRYSDTAIAEAVATSTTLREVVDKLGARPATGTLSHIRRRIAAAGIDVDHIPGLHRARVDLPFSPEQLRGAAASGNSFRAVARLLGVSDDGRSRAALRRMLHEQGIDTSHFSHARLTIPEGPLRAAVADSTSYAEVMRALALPVNDANHRRVHRQTVRLGLDTTHFKRRTRRAIQRTNSRSTADRVLRVRPEGSPRINHTRLRAALDEIGVPYECTRCGNTGEWQGAAMTLQIDHVNGDWLDNRPENLRYLCPNCHAITDTWCRNRKSVQKSRAGTAA</sequence>
<dbReference type="InterPro" id="IPR002711">
    <property type="entry name" value="HNH"/>
</dbReference>
<name>D9WM32_9ACTN</name>
<dbReference type="AlphaFoldDB" id="D9WM32"/>
<organism evidence="2 3">
    <name type="scientific">Streptomyces himastatinicus ATCC 53653</name>
    <dbReference type="NCBI Taxonomy" id="457427"/>
    <lineage>
        <taxon>Bacteria</taxon>
        <taxon>Bacillati</taxon>
        <taxon>Actinomycetota</taxon>
        <taxon>Actinomycetes</taxon>
        <taxon>Kitasatosporales</taxon>
        <taxon>Streptomycetaceae</taxon>
        <taxon>Streptomyces</taxon>
        <taxon>Streptomyces violaceusniger group</taxon>
    </lineage>
</organism>
<accession>D9WM32</accession>
<dbReference type="EMBL" id="GG657754">
    <property type="protein sequence ID" value="EFL25735.1"/>
    <property type="molecule type" value="Genomic_DNA"/>
</dbReference>
<gene>
    <name evidence="2" type="ORF">SSOG_05449</name>
</gene>
<dbReference type="Pfam" id="PF01844">
    <property type="entry name" value="HNH"/>
    <property type="match status" value="1"/>
</dbReference>
<feature type="domain" description="HNH" evidence="1">
    <location>
        <begin position="335"/>
        <end position="376"/>
    </location>
</feature>
<evidence type="ECO:0000313" key="2">
    <source>
        <dbReference type="EMBL" id="EFL25735.1"/>
    </source>
</evidence>
<dbReference type="InterPro" id="IPR003615">
    <property type="entry name" value="HNH_nuc"/>
</dbReference>
<dbReference type="STRING" id="457427.SSOG_05449"/>
<dbReference type="GO" id="GO:0008270">
    <property type="term" value="F:zinc ion binding"/>
    <property type="evidence" value="ECO:0007669"/>
    <property type="project" value="InterPro"/>
</dbReference>
<proteinExistence type="predicted"/>
<reference evidence="2 3" key="1">
    <citation type="submission" date="2009-02" db="EMBL/GenBank/DDBJ databases">
        <title>Annotation of Streptomyces hygroscopicus strain ATCC 53653.</title>
        <authorList>
            <consortium name="The Broad Institute Genome Sequencing Platform"/>
            <consortium name="Broad Institute Microbial Sequencing Center"/>
            <person name="Fischbach M."/>
            <person name="Godfrey P."/>
            <person name="Ward D."/>
            <person name="Young S."/>
            <person name="Zeng Q."/>
            <person name="Koehrsen M."/>
            <person name="Alvarado L."/>
            <person name="Berlin A.M."/>
            <person name="Bochicchio J."/>
            <person name="Borenstein D."/>
            <person name="Chapman S.B."/>
            <person name="Chen Z."/>
            <person name="Engels R."/>
            <person name="Freedman E."/>
            <person name="Gellesch M."/>
            <person name="Goldberg J."/>
            <person name="Griggs A."/>
            <person name="Gujja S."/>
            <person name="Heilman E.R."/>
            <person name="Heiman D.I."/>
            <person name="Hepburn T.A."/>
            <person name="Howarth C."/>
            <person name="Jen D."/>
            <person name="Larson L."/>
            <person name="Lewis B."/>
            <person name="Mehta T."/>
            <person name="Park D."/>
            <person name="Pearson M."/>
            <person name="Richards J."/>
            <person name="Roberts A."/>
            <person name="Saif S."/>
            <person name="Shea T.D."/>
            <person name="Shenoy N."/>
            <person name="Sisk P."/>
            <person name="Stolte C."/>
            <person name="Sykes S.N."/>
            <person name="Thomson T."/>
            <person name="Walk T."/>
            <person name="White J."/>
            <person name="Yandava C."/>
            <person name="Straight P."/>
            <person name="Clardy J."/>
            <person name="Hung D."/>
            <person name="Kolter R."/>
            <person name="Mekalanos J."/>
            <person name="Walker S."/>
            <person name="Walsh C.T."/>
            <person name="Wieland-Brown L.C."/>
            <person name="Haas B."/>
            <person name="Nusbaum C."/>
            <person name="Birren B."/>
        </authorList>
    </citation>
    <scope>NUCLEOTIDE SEQUENCE [LARGE SCALE GENOMIC DNA]</scope>
    <source>
        <strain evidence="2 3">ATCC 53653</strain>
    </source>
</reference>
<evidence type="ECO:0000313" key="3">
    <source>
        <dbReference type="Proteomes" id="UP000003963"/>
    </source>
</evidence>
<dbReference type="Proteomes" id="UP000003963">
    <property type="component" value="Unassembled WGS sequence"/>
</dbReference>
<dbReference type="HOGENOM" id="CLU_071833_0_0_11"/>
<dbReference type="GO" id="GO:0003676">
    <property type="term" value="F:nucleic acid binding"/>
    <property type="evidence" value="ECO:0007669"/>
    <property type="project" value="InterPro"/>
</dbReference>
<protein>
    <recommendedName>
        <fullName evidence="1">HNH domain-containing protein</fullName>
    </recommendedName>
</protein>
<keyword evidence="3" id="KW-1185">Reference proteome</keyword>